<evidence type="ECO:0000313" key="7">
    <source>
        <dbReference type="EMBL" id="SDS60234.1"/>
    </source>
</evidence>
<dbReference type="InterPro" id="IPR010998">
    <property type="entry name" value="Integrase_recombinase_N"/>
</dbReference>
<dbReference type="InterPro" id="IPR050808">
    <property type="entry name" value="Phage_Integrase"/>
</dbReference>
<dbReference type="EMBL" id="LT629762">
    <property type="protein sequence ID" value="SDS60234.1"/>
    <property type="molecule type" value="Genomic_DNA"/>
</dbReference>
<evidence type="ECO:0000259" key="6">
    <source>
        <dbReference type="PROSITE" id="PS51898"/>
    </source>
</evidence>
<feature type="domain" description="Tyr recombinase" evidence="6">
    <location>
        <begin position="235"/>
        <end position="413"/>
    </location>
</feature>
<dbReference type="CDD" id="cd00801">
    <property type="entry name" value="INT_P4_C"/>
    <property type="match status" value="1"/>
</dbReference>
<dbReference type="GO" id="GO:0003677">
    <property type="term" value="F:DNA binding"/>
    <property type="evidence" value="ECO:0007669"/>
    <property type="project" value="UniProtKB-KW"/>
</dbReference>
<keyword evidence="4" id="KW-0233">DNA recombination</keyword>
<evidence type="ECO:0000256" key="1">
    <source>
        <dbReference type="ARBA" id="ARBA00008857"/>
    </source>
</evidence>
<keyword evidence="3" id="KW-0238">DNA-binding</keyword>
<dbReference type="PANTHER" id="PTHR30629:SF6">
    <property type="entry name" value="PROPHAGE INTEGRASE INTA-RELATED"/>
    <property type="match status" value="1"/>
</dbReference>
<dbReference type="GO" id="GO:0015074">
    <property type="term" value="P:DNA integration"/>
    <property type="evidence" value="ECO:0007669"/>
    <property type="project" value="UniProtKB-KW"/>
</dbReference>
<dbReference type="InterPro" id="IPR002104">
    <property type="entry name" value="Integrase_catalytic"/>
</dbReference>
<evidence type="ECO:0000256" key="5">
    <source>
        <dbReference type="SAM" id="MobiDB-lite"/>
    </source>
</evidence>
<dbReference type="InterPro" id="IPR011010">
    <property type="entry name" value="DNA_brk_join_enz"/>
</dbReference>
<evidence type="ECO:0000313" key="8">
    <source>
        <dbReference type="Proteomes" id="UP000198481"/>
    </source>
</evidence>
<sequence length="489" mass="54957">MPVWLRWIIAAWLARKPSKFLTYTKPSPMPCPDLKTLTVVISDAEIRRHTGGEIRQLRDIRHPELRFRYSTTDRNKGAWHVVVRGKWGKAGNYPSISAKLMISTLPTILARRAVDPKAASTTTAWRTVGEVLTWYADRMGRDRGLSAKRKASVQSALRCHLVPRLQDVTLANLDRASLDRLLMWPMQERYSLSFVRSVYGVLAVAFRQAMRLGLITANPMADLKYTDFVQTRIKPKPARLRGDDLPTLLHALTERIEHAPLESMLALMMLCHGTRLGETRLARWKNLNLTTRQWFIPAPDTKTKAEHTLPLTEQACALIERYRTIQQTAGYQGPLLFPGRTGTAISATNASTLFAGLAKGSWSSHDLRKVARTAWADLGVDYMVGEMLLNHAMKDLDATYIHTTAEGMKRKALETWHNHLDHHGFTALHGGTYAGHAVEASPTQTSISVASIDSPYPSQGRMRNDEAGGNPRAEARQEVWGHFTQWTDV</sequence>
<gene>
    <name evidence="7" type="ORF">SAMN05216222_1828</name>
</gene>
<proteinExistence type="inferred from homology"/>
<protein>
    <submittedName>
        <fullName evidence="7">Phage integrase family protein</fullName>
    </submittedName>
</protein>
<dbReference type="Pfam" id="PF00589">
    <property type="entry name" value="Phage_integrase"/>
    <property type="match status" value="1"/>
</dbReference>
<name>A0A1H1TJ73_9PSED</name>
<keyword evidence="2" id="KW-0229">DNA integration</keyword>
<dbReference type="STRING" id="1148509.SAMN05216222_1828"/>
<dbReference type="SUPFAM" id="SSF56349">
    <property type="entry name" value="DNA breaking-rejoining enzymes"/>
    <property type="match status" value="1"/>
</dbReference>
<dbReference type="InterPro" id="IPR013762">
    <property type="entry name" value="Integrase-like_cat_sf"/>
</dbReference>
<evidence type="ECO:0000256" key="2">
    <source>
        <dbReference type="ARBA" id="ARBA00022908"/>
    </source>
</evidence>
<organism evidence="7 8">
    <name type="scientific">Pseudomonas prosekii</name>
    <dbReference type="NCBI Taxonomy" id="1148509"/>
    <lineage>
        <taxon>Bacteria</taxon>
        <taxon>Pseudomonadati</taxon>
        <taxon>Pseudomonadota</taxon>
        <taxon>Gammaproteobacteria</taxon>
        <taxon>Pseudomonadales</taxon>
        <taxon>Pseudomonadaceae</taxon>
        <taxon>Pseudomonas</taxon>
    </lineage>
</organism>
<dbReference type="Gene3D" id="1.10.150.130">
    <property type="match status" value="1"/>
</dbReference>
<dbReference type="PANTHER" id="PTHR30629">
    <property type="entry name" value="PROPHAGE INTEGRASE"/>
    <property type="match status" value="1"/>
</dbReference>
<accession>A0A1H1TJ73</accession>
<comment type="similarity">
    <text evidence="1">Belongs to the 'phage' integrase family.</text>
</comment>
<dbReference type="Gene3D" id="1.10.443.10">
    <property type="entry name" value="Intergrase catalytic core"/>
    <property type="match status" value="1"/>
</dbReference>
<evidence type="ECO:0000256" key="4">
    <source>
        <dbReference type="ARBA" id="ARBA00023172"/>
    </source>
</evidence>
<dbReference type="Proteomes" id="UP000198481">
    <property type="component" value="Chromosome I"/>
</dbReference>
<evidence type="ECO:0000256" key="3">
    <source>
        <dbReference type="ARBA" id="ARBA00023125"/>
    </source>
</evidence>
<feature type="region of interest" description="Disordered" evidence="5">
    <location>
        <begin position="444"/>
        <end position="473"/>
    </location>
</feature>
<dbReference type="GO" id="GO:0006310">
    <property type="term" value="P:DNA recombination"/>
    <property type="evidence" value="ECO:0007669"/>
    <property type="project" value="UniProtKB-KW"/>
</dbReference>
<reference evidence="8" key="1">
    <citation type="submission" date="2016-10" db="EMBL/GenBank/DDBJ databases">
        <authorList>
            <person name="Varghese N."/>
            <person name="Submissions S."/>
        </authorList>
    </citation>
    <scope>NUCLEOTIDE SEQUENCE [LARGE SCALE GENOMIC DNA]</scope>
    <source>
        <strain evidence="8">LMG 26867</strain>
    </source>
</reference>
<dbReference type="PROSITE" id="PS51898">
    <property type="entry name" value="TYR_RECOMBINASE"/>
    <property type="match status" value="1"/>
</dbReference>
<dbReference type="AlphaFoldDB" id="A0A1H1TJ73"/>